<dbReference type="Proteomes" id="UP001157914">
    <property type="component" value="Unassembled WGS sequence"/>
</dbReference>
<feature type="signal peptide" evidence="1">
    <location>
        <begin position="1"/>
        <end position="23"/>
    </location>
</feature>
<reference evidence="2 3" key="1">
    <citation type="submission" date="2017-05" db="EMBL/GenBank/DDBJ databases">
        <authorList>
            <person name="Varghese N."/>
            <person name="Submissions S."/>
        </authorList>
    </citation>
    <scope>NUCLEOTIDE SEQUENCE [LARGE SCALE GENOMIC DNA]</scope>
    <source>
        <strain evidence="2 3">DSM 15949</strain>
    </source>
</reference>
<comment type="caution">
    <text evidence="2">The sequence shown here is derived from an EMBL/GenBank/DDBJ whole genome shotgun (WGS) entry which is preliminary data.</text>
</comment>
<evidence type="ECO:0000256" key="1">
    <source>
        <dbReference type="SAM" id="SignalP"/>
    </source>
</evidence>
<proteinExistence type="predicted"/>
<feature type="chain" id="PRO_5045738588" evidence="1">
    <location>
        <begin position="24"/>
        <end position="140"/>
    </location>
</feature>
<evidence type="ECO:0000313" key="2">
    <source>
        <dbReference type="EMBL" id="SMP16533.1"/>
    </source>
</evidence>
<dbReference type="RefSeq" id="WP_155194773.1">
    <property type="nucleotide sequence ID" value="NZ_BAAAEA010000003.1"/>
</dbReference>
<keyword evidence="1" id="KW-0732">Signal</keyword>
<accession>A0ABY1NS68</accession>
<keyword evidence="3" id="KW-1185">Reference proteome</keyword>
<sequence length="140" mass="14651">MTFKTLLAATVLATSLLPNAASAVTLQAPGNQPLQVTKLQMGIKGPTVAACPADAKLSIWVFTNKEGTVPVYIAKEGGQVAGPYQVTTQKTGNSTFMGVYSRELSIHQPIEAHYRASAPGFKALSNWVPLKASCSFGLGG</sequence>
<gene>
    <name evidence="2" type="ORF">SAMN06265374_1709</name>
</gene>
<name>A0ABY1NS68_9HYPH</name>
<dbReference type="EMBL" id="FXTT01000002">
    <property type="protein sequence ID" value="SMP16533.1"/>
    <property type="molecule type" value="Genomic_DNA"/>
</dbReference>
<evidence type="ECO:0000313" key="3">
    <source>
        <dbReference type="Proteomes" id="UP001157914"/>
    </source>
</evidence>
<protein>
    <submittedName>
        <fullName evidence="2">Uncharacterized protein</fullName>
    </submittedName>
</protein>
<organism evidence="2 3">
    <name type="scientific">Roseibium denhamense</name>
    <dbReference type="NCBI Taxonomy" id="76305"/>
    <lineage>
        <taxon>Bacteria</taxon>
        <taxon>Pseudomonadati</taxon>
        <taxon>Pseudomonadota</taxon>
        <taxon>Alphaproteobacteria</taxon>
        <taxon>Hyphomicrobiales</taxon>
        <taxon>Stappiaceae</taxon>
        <taxon>Roseibium</taxon>
    </lineage>
</organism>